<comment type="catalytic activity">
    <reaction evidence="12">
        <text>harderoheme III + H2O2 + H(+) = heme b + CO2 + 2 H2O</text>
        <dbReference type="Rhea" id="RHEA:57944"/>
        <dbReference type="ChEBI" id="CHEBI:15377"/>
        <dbReference type="ChEBI" id="CHEBI:15378"/>
        <dbReference type="ChEBI" id="CHEBI:16240"/>
        <dbReference type="ChEBI" id="CHEBI:16526"/>
        <dbReference type="ChEBI" id="CHEBI:60344"/>
        <dbReference type="ChEBI" id="CHEBI:142463"/>
    </reaction>
</comment>
<comment type="similarity">
    <text evidence="1 12">Belongs to the ChdC family. Type 1 subfamily.</text>
</comment>
<dbReference type="SUPFAM" id="SSF54909">
    <property type="entry name" value="Dimeric alpha+beta barrel"/>
    <property type="match status" value="1"/>
</dbReference>
<evidence type="ECO:0000256" key="11">
    <source>
        <dbReference type="ARBA" id="ARBA00050019"/>
    </source>
</evidence>
<feature type="active site" evidence="12">
    <location>
        <position position="144"/>
    </location>
</feature>
<evidence type="ECO:0000256" key="9">
    <source>
        <dbReference type="ARBA" id="ARBA00030236"/>
    </source>
</evidence>
<dbReference type="EMBL" id="JAFBEV010000018">
    <property type="protein sequence ID" value="MBM7658498.1"/>
    <property type="molecule type" value="Genomic_DNA"/>
</dbReference>
<feature type="binding site" evidence="12">
    <location>
        <position position="130"/>
    </location>
    <ligand>
        <name>Fe-coproporphyrin III</name>
        <dbReference type="ChEBI" id="CHEBI:68438"/>
    </ligand>
</feature>
<accession>A0ABS2Q9U3</accession>
<keyword evidence="14" id="KW-1185">Reference proteome</keyword>
<evidence type="ECO:0000256" key="12">
    <source>
        <dbReference type="HAMAP-Rule" id="MF_01442"/>
    </source>
</evidence>
<comment type="catalytic activity">
    <reaction evidence="10">
        <text>Fe-coproporphyrin III + 2 H2O2 + 2 H(+) = heme b + 2 CO2 + 4 H2O</text>
        <dbReference type="Rhea" id="RHEA:56516"/>
        <dbReference type="ChEBI" id="CHEBI:15377"/>
        <dbReference type="ChEBI" id="CHEBI:15378"/>
        <dbReference type="ChEBI" id="CHEBI:16240"/>
        <dbReference type="ChEBI" id="CHEBI:16526"/>
        <dbReference type="ChEBI" id="CHEBI:60344"/>
        <dbReference type="ChEBI" id="CHEBI:68438"/>
        <dbReference type="EC" id="1.3.98.5"/>
    </reaction>
    <physiologicalReaction direction="left-to-right" evidence="10">
        <dbReference type="Rhea" id="RHEA:56517"/>
    </physiologicalReaction>
</comment>
<comment type="function">
    <text evidence="12">Involved in coproporphyrin-dependent heme b biosynthesis. Catalyzes the decarboxylation of Fe-coproporphyrin III (coproheme) to heme b (protoheme IX), the last step of the pathway. The reaction occurs in a stepwise manner with a three-propionate intermediate.</text>
</comment>
<dbReference type="PANTHER" id="PTHR36843:SF1">
    <property type="entry name" value="COPROHEME DECARBOXYLASE"/>
    <property type="match status" value="1"/>
</dbReference>
<evidence type="ECO:0000256" key="10">
    <source>
        <dbReference type="ARBA" id="ARBA00049896"/>
    </source>
</evidence>
<dbReference type="InterPro" id="IPR031332">
    <property type="entry name" value="CHDC"/>
</dbReference>
<keyword evidence="4 12" id="KW-0479">Metal-binding</keyword>
<sequence>MAEAAETLDGWYCLHDFRTINWTEWKAFSSAEKQEAIAELNQLFSDWDLNHQVHEGSYGIYSILGQKADFAFMLLRPTMEELSTIETQFNKSKFAEITEPAYSFVSVVELSNYLGSKNGDPYAHPLVQKRLKPTLPDMGYFCFYPMDKKRQYGDNWYMLPMEERKNLMRSHGQIGRSYAGTITQIITGSVGLDDWEWGVTLFANDPLQFKKIVYEMRFDEASARFGEFGPFYVGLHQSPDAFIQSLSL</sequence>
<evidence type="ECO:0000256" key="8">
    <source>
        <dbReference type="ARBA" id="ARBA00029882"/>
    </source>
</evidence>
<evidence type="ECO:0000313" key="14">
    <source>
        <dbReference type="Proteomes" id="UP000823201"/>
    </source>
</evidence>
<keyword evidence="3 12" id="KW-0349">Heme</keyword>
<evidence type="ECO:0000256" key="7">
    <source>
        <dbReference type="ARBA" id="ARBA00023133"/>
    </source>
</evidence>
<reference evidence="13 14" key="1">
    <citation type="submission" date="2021-01" db="EMBL/GenBank/DDBJ databases">
        <title>Genomic Encyclopedia of Type Strains, Phase IV (KMG-IV): sequencing the most valuable type-strain genomes for metagenomic binning, comparative biology and taxonomic classification.</title>
        <authorList>
            <person name="Goeker M."/>
        </authorList>
    </citation>
    <scope>NUCLEOTIDE SEQUENCE [LARGE SCALE GENOMIC DNA]</scope>
    <source>
        <strain evidence="13 14">DSM 100968</strain>
    </source>
</reference>
<keyword evidence="6 12" id="KW-0408">Iron</keyword>
<dbReference type="InterPro" id="IPR010644">
    <property type="entry name" value="ChdC/CLD"/>
</dbReference>
<gene>
    <name evidence="12" type="primary">chdC</name>
    <name evidence="13" type="ORF">JOC27_001951</name>
</gene>
<evidence type="ECO:0000256" key="5">
    <source>
        <dbReference type="ARBA" id="ARBA00023002"/>
    </source>
</evidence>
<feature type="binding site" evidence="12">
    <location>
        <position position="222"/>
    </location>
    <ligand>
        <name>Fe-coproporphyrin III</name>
        <dbReference type="ChEBI" id="CHEBI:68438"/>
    </ligand>
</feature>
<dbReference type="HAMAP" id="MF_01442">
    <property type="entry name" value="Coproheme_decarbox_1"/>
    <property type="match status" value="1"/>
</dbReference>
<comment type="cofactor">
    <cofactor evidence="12">
        <name>Fe-coproporphyrin III</name>
        <dbReference type="ChEBI" id="CHEBI:68438"/>
    </cofactor>
    <text evidence="12">Fe-coproporphyrin III acts as both substrate and redox cofactor.</text>
</comment>
<evidence type="ECO:0000313" key="13">
    <source>
        <dbReference type="EMBL" id="MBM7658498.1"/>
    </source>
</evidence>
<proteinExistence type="inferred from homology"/>
<dbReference type="Proteomes" id="UP000823201">
    <property type="component" value="Unassembled WGS sequence"/>
</dbReference>
<comment type="catalytic activity">
    <reaction evidence="12">
        <text>Fe-coproporphyrin III + H2O2 + H(+) = harderoheme III + CO2 + 2 H2O</text>
        <dbReference type="Rhea" id="RHEA:57940"/>
        <dbReference type="ChEBI" id="CHEBI:15377"/>
        <dbReference type="ChEBI" id="CHEBI:15378"/>
        <dbReference type="ChEBI" id="CHEBI:16240"/>
        <dbReference type="ChEBI" id="CHEBI:16526"/>
        <dbReference type="ChEBI" id="CHEBI:68438"/>
        <dbReference type="ChEBI" id="CHEBI:142463"/>
    </reaction>
</comment>
<dbReference type="NCBIfam" id="NF008913">
    <property type="entry name" value="PRK12276.1"/>
    <property type="match status" value="1"/>
</dbReference>
<dbReference type="InterPro" id="IPR011008">
    <property type="entry name" value="Dimeric_a/b-barrel"/>
</dbReference>
<name>A0ABS2Q9U3_9BACL</name>
<comment type="pathway">
    <text evidence="12">Porphyrin-containing compound metabolism; protoheme biosynthesis.</text>
</comment>
<evidence type="ECO:0000256" key="2">
    <source>
        <dbReference type="ARBA" id="ARBA00014413"/>
    </source>
</evidence>
<feature type="binding site" evidence="12">
    <location>
        <begin position="144"/>
        <end position="148"/>
    </location>
    <ligand>
        <name>Fe-coproporphyrin III</name>
        <dbReference type="ChEBI" id="CHEBI:68438"/>
    </ligand>
</feature>
<dbReference type="EC" id="1.3.98.5" evidence="11 12"/>
<keyword evidence="7 12" id="KW-0350">Heme biosynthesis</keyword>
<evidence type="ECO:0000256" key="3">
    <source>
        <dbReference type="ARBA" id="ARBA00022617"/>
    </source>
</evidence>
<evidence type="ECO:0000256" key="1">
    <source>
        <dbReference type="ARBA" id="ARBA00009276"/>
    </source>
</evidence>
<organism evidence="13 14">
    <name type="scientific">Sporolactobacillus spathodeae</name>
    <dbReference type="NCBI Taxonomy" id="1465502"/>
    <lineage>
        <taxon>Bacteria</taxon>
        <taxon>Bacillati</taxon>
        <taxon>Bacillota</taxon>
        <taxon>Bacilli</taxon>
        <taxon>Bacillales</taxon>
        <taxon>Sporolactobacillaceae</taxon>
        <taxon>Sporolactobacillus</taxon>
    </lineage>
</organism>
<dbReference type="PANTHER" id="PTHR36843">
    <property type="entry name" value="HEME-DEPENDENT PEROXIDASE YWFI-RELATED"/>
    <property type="match status" value="1"/>
</dbReference>
<feature type="binding site" description="axial binding residue" evidence="12">
    <location>
        <position position="171"/>
    </location>
    <ligand>
        <name>Fe-coproporphyrin III</name>
        <dbReference type="ChEBI" id="CHEBI:68438"/>
    </ligand>
    <ligandPart>
        <name>Fe</name>
        <dbReference type="ChEBI" id="CHEBI:18248"/>
    </ligandPart>
</feature>
<dbReference type="GO" id="GO:0050587">
    <property type="term" value="F:chlorite O2-lyase activity"/>
    <property type="evidence" value="ECO:0007669"/>
    <property type="project" value="UniProtKB-EC"/>
</dbReference>
<dbReference type="Pfam" id="PF06778">
    <property type="entry name" value="Chlor_dismutase"/>
    <property type="match status" value="1"/>
</dbReference>
<comment type="caution">
    <text evidence="13">The sequence shown here is derived from an EMBL/GenBank/DDBJ whole genome shotgun (WGS) entry which is preliminary data.</text>
</comment>
<feature type="binding site" evidence="12">
    <location>
        <position position="184"/>
    </location>
    <ligand>
        <name>Fe-coproporphyrin III</name>
        <dbReference type="ChEBI" id="CHEBI:68438"/>
    </ligand>
</feature>
<protein>
    <recommendedName>
        <fullName evidence="2 12">Coproheme decarboxylase</fullName>
        <ecNumber evidence="11 12">1.3.98.5</ecNumber>
    </recommendedName>
    <alternativeName>
        <fullName evidence="8 12">Coproheme III oxidative decarboxylase</fullName>
    </alternativeName>
    <alternativeName>
        <fullName evidence="9 12">Hydrogen peroxide-dependent heme synthase</fullName>
    </alternativeName>
</protein>
<evidence type="ECO:0000256" key="4">
    <source>
        <dbReference type="ARBA" id="ARBA00022723"/>
    </source>
</evidence>
<dbReference type="Gene3D" id="3.30.70.1030">
    <property type="entry name" value="Apc35880, domain 1"/>
    <property type="match status" value="2"/>
</dbReference>
<evidence type="ECO:0000256" key="6">
    <source>
        <dbReference type="ARBA" id="ARBA00023004"/>
    </source>
</evidence>
<keyword evidence="5 12" id="KW-0560">Oxidoreductase</keyword>